<keyword evidence="3" id="KW-1185">Reference proteome</keyword>
<comment type="caution">
    <text evidence="2">The sequence shown here is derived from an EMBL/GenBank/DDBJ whole genome shotgun (WGS) entry which is preliminary data.</text>
</comment>
<reference evidence="2 3" key="1">
    <citation type="submission" date="2023-10" db="EMBL/GenBank/DDBJ databases">
        <title>Noviherbaspirillum sp. CPCC 100848 genome assembly.</title>
        <authorList>
            <person name="Li X.Y."/>
            <person name="Fang X.M."/>
        </authorList>
    </citation>
    <scope>NUCLEOTIDE SEQUENCE [LARGE SCALE GENOMIC DNA]</scope>
    <source>
        <strain evidence="2 3">CPCC 100848</strain>
    </source>
</reference>
<dbReference type="Proteomes" id="UP001352263">
    <property type="component" value="Unassembled WGS sequence"/>
</dbReference>
<feature type="region of interest" description="Disordered" evidence="1">
    <location>
        <begin position="94"/>
        <end position="134"/>
    </location>
</feature>
<feature type="region of interest" description="Disordered" evidence="1">
    <location>
        <begin position="1"/>
        <end position="20"/>
    </location>
</feature>
<dbReference type="RefSeq" id="WP_326506730.1">
    <property type="nucleotide sequence ID" value="NZ_JAWIIV010000009.1"/>
</dbReference>
<proteinExistence type="predicted"/>
<feature type="region of interest" description="Disordered" evidence="1">
    <location>
        <begin position="52"/>
        <end position="72"/>
    </location>
</feature>
<gene>
    <name evidence="2" type="ORF">RY831_12705</name>
</gene>
<protein>
    <submittedName>
        <fullName evidence="2">Uncharacterized protein</fullName>
    </submittedName>
</protein>
<dbReference type="EMBL" id="JAWIIV010000009">
    <property type="protein sequence ID" value="MEC4720015.1"/>
    <property type="molecule type" value="Genomic_DNA"/>
</dbReference>
<evidence type="ECO:0000313" key="2">
    <source>
        <dbReference type="EMBL" id="MEC4720015.1"/>
    </source>
</evidence>
<feature type="compositionally biased region" description="Polar residues" evidence="1">
    <location>
        <begin position="122"/>
        <end position="134"/>
    </location>
</feature>
<evidence type="ECO:0000313" key="3">
    <source>
        <dbReference type="Proteomes" id="UP001352263"/>
    </source>
</evidence>
<evidence type="ECO:0000256" key="1">
    <source>
        <dbReference type="SAM" id="MobiDB-lite"/>
    </source>
</evidence>
<accession>A0ABU6J918</accession>
<sequence>MSNIRPISNPTGMPYTDFSTSQPACVAANLPVSAAQSGRPLSLAVLVSPGTPNRHLISPPPAPASPPGSVHRAAMLRSEYQQAQSGSLLQPVSFHKGKGRAKTPDAPSRSPSPVTGQKHARSSASPETGASTGKRINTGASALLEQGTSAHGAAASEQAHYYKQIKPRPEVAEMLAQGKPLPDIMESQGKNLDFGQKSTLIYFSNFLENKGTTCAETFANFYHSTPWIHEYHAANTDDAAAMAILRKLRSVVFDLPSQAKLAELASRNGSIFAQMPGSKKKLLEDAAGRLDELITKLPLTESLYQGPGAQQRFIAMKHDISARLVNQEWMKDPHLLELMNILRRDLYPLPSDDVLVAAAETSINHLSSSGKRDYGVIRRTAPLLSEIADLKNIPNNDLIDVLTNWKEIKQRIDILAGKHVRTYRNTPAVDPNQRRIFTTISQSLDELEFHKGNNTIMVPLANALKAAGNQAPGNVSASGQTA</sequence>
<organism evidence="2 3">
    <name type="scientific">Noviherbaspirillum album</name>
    <dbReference type="NCBI Taxonomy" id="3080276"/>
    <lineage>
        <taxon>Bacteria</taxon>
        <taxon>Pseudomonadati</taxon>
        <taxon>Pseudomonadota</taxon>
        <taxon>Betaproteobacteria</taxon>
        <taxon>Burkholderiales</taxon>
        <taxon>Oxalobacteraceae</taxon>
        <taxon>Noviherbaspirillum</taxon>
    </lineage>
</organism>
<name>A0ABU6J918_9BURK</name>